<protein>
    <recommendedName>
        <fullName evidence="5">Homeobox domain-containing protein</fullName>
    </recommendedName>
</protein>
<feature type="compositionally biased region" description="Polar residues" evidence="2">
    <location>
        <begin position="83"/>
        <end position="96"/>
    </location>
</feature>
<proteinExistence type="predicted"/>
<dbReference type="GO" id="GO:0000981">
    <property type="term" value="F:DNA-binding transcription factor activity, RNA polymerase II-specific"/>
    <property type="evidence" value="ECO:0007669"/>
    <property type="project" value="InterPro"/>
</dbReference>
<comment type="caution">
    <text evidence="3">The sequence shown here is derived from an EMBL/GenBank/DDBJ whole genome shotgun (WGS) entry which is preliminary data.</text>
</comment>
<dbReference type="InterPro" id="IPR043562">
    <property type="entry name" value="RAX/RAX2"/>
</dbReference>
<comment type="subcellular location">
    <subcellularLocation>
        <location evidence="1">Nucleus</location>
    </subcellularLocation>
</comment>
<reference evidence="3 4" key="1">
    <citation type="submission" date="2017-03" db="EMBL/GenBank/DDBJ databases">
        <title>Genome Survey of Euroglyphus maynei.</title>
        <authorList>
            <person name="Arlian L.G."/>
            <person name="Morgan M.S."/>
            <person name="Rider S.D."/>
        </authorList>
    </citation>
    <scope>NUCLEOTIDE SEQUENCE [LARGE SCALE GENOMIC DNA]</scope>
    <source>
        <strain evidence="3">Arlian Lab</strain>
        <tissue evidence="3">Whole body</tissue>
    </source>
</reference>
<dbReference type="EMBL" id="MUJZ01068075">
    <property type="protein sequence ID" value="OTF69932.1"/>
    <property type="molecule type" value="Genomic_DNA"/>
</dbReference>
<gene>
    <name evidence="3" type="ORF">BLA29_003549</name>
</gene>
<evidence type="ECO:0000313" key="3">
    <source>
        <dbReference type="EMBL" id="OTF69932.1"/>
    </source>
</evidence>
<dbReference type="Gene3D" id="1.10.10.60">
    <property type="entry name" value="Homeodomain-like"/>
    <property type="match status" value="1"/>
</dbReference>
<feature type="region of interest" description="Disordered" evidence="2">
    <location>
        <begin position="79"/>
        <end position="123"/>
    </location>
</feature>
<dbReference type="PANTHER" id="PTHR46271:SF4">
    <property type="entry name" value="HOMEOBOX PROTEIN, PUTATIVE-RELATED"/>
    <property type="match status" value="1"/>
</dbReference>
<evidence type="ECO:0000256" key="2">
    <source>
        <dbReference type="SAM" id="MobiDB-lite"/>
    </source>
</evidence>
<evidence type="ECO:0008006" key="5">
    <source>
        <dbReference type="Google" id="ProtNLM"/>
    </source>
</evidence>
<dbReference type="GO" id="GO:0005634">
    <property type="term" value="C:nucleus"/>
    <property type="evidence" value="ECO:0007669"/>
    <property type="project" value="UniProtKB-SubCell"/>
</dbReference>
<dbReference type="Proteomes" id="UP000194236">
    <property type="component" value="Unassembled WGS sequence"/>
</dbReference>
<dbReference type="SUPFAM" id="SSF46689">
    <property type="entry name" value="Homeodomain-like"/>
    <property type="match status" value="1"/>
</dbReference>
<feature type="compositionally biased region" description="Acidic residues" evidence="2">
    <location>
        <begin position="97"/>
        <end position="106"/>
    </location>
</feature>
<evidence type="ECO:0000313" key="4">
    <source>
        <dbReference type="Proteomes" id="UP000194236"/>
    </source>
</evidence>
<dbReference type="InterPro" id="IPR009057">
    <property type="entry name" value="Homeodomain-like_sf"/>
</dbReference>
<feature type="non-terminal residue" evidence="3">
    <location>
        <position position="141"/>
    </location>
</feature>
<organism evidence="3 4">
    <name type="scientific">Euroglyphus maynei</name>
    <name type="common">Mayne's house dust mite</name>
    <dbReference type="NCBI Taxonomy" id="6958"/>
    <lineage>
        <taxon>Eukaryota</taxon>
        <taxon>Metazoa</taxon>
        <taxon>Ecdysozoa</taxon>
        <taxon>Arthropoda</taxon>
        <taxon>Chelicerata</taxon>
        <taxon>Arachnida</taxon>
        <taxon>Acari</taxon>
        <taxon>Acariformes</taxon>
        <taxon>Sarcoptiformes</taxon>
        <taxon>Astigmata</taxon>
        <taxon>Psoroptidia</taxon>
        <taxon>Analgoidea</taxon>
        <taxon>Pyroglyphidae</taxon>
        <taxon>Pyroglyphinae</taxon>
        <taxon>Euroglyphus</taxon>
    </lineage>
</organism>
<dbReference type="PANTHER" id="PTHR46271">
    <property type="entry name" value="HOMEOBOX PROTEIN, PUTATIVE-RELATED"/>
    <property type="match status" value="1"/>
</dbReference>
<dbReference type="AlphaFoldDB" id="A0A1Y3ANA8"/>
<sequence length="141" mass="15940">MKDSPTSTPTTTAAASNIMATLMAPYHHGYIPGYIGHQMSNHDQSIINHPIKNRETKENKKTTTASSLFLIDQILKTNDDQMSDCQSATSETGSETNDIDTEEEKAIDDLSMRSSRRKVRRSRTTFTTYQLHQLERAFEKV</sequence>
<keyword evidence="4" id="KW-1185">Reference proteome</keyword>
<accession>A0A1Y3ANA8</accession>
<evidence type="ECO:0000256" key="1">
    <source>
        <dbReference type="ARBA" id="ARBA00004123"/>
    </source>
</evidence>
<name>A0A1Y3ANA8_EURMA</name>
<feature type="compositionally biased region" description="Basic residues" evidence="2">
    <location>
        <begin position="114"/>
        <end position="123"/>
    </location>
</feature>
<dbReference type="GO" id="GO:0045944">
    <property type="term" value="P:positive regulation of transcription by RNA polymerase II"/>
    <property type="evidence" value="ECO:0007669"/>
    <property type="project" value="InterPro"/>
</dbReference>
<dbReference type="GO" id="GO:0000978">
    <property type="term" value="F:RNA polymerase II cis-regulatory region sequence-specific DNA binding"/>
    <property type="evidence" value="ECO:0007669"/>
    <property type="project" value="TreeGrafter"/>
</dbReference>